<dbReference type="InterPro" id="IPR036590">
    <property type="entry name" value="SRAP-like"/>
</dbReference>
<reference evidence="1 2" key="1">
    <citation type="submission" date="2021-11" db="EMBL/GenBank/DDBJ databases">
        <authorList>
            <person name="Oh E.-T."/>
            <person name="Kim S.-B."/>
        </authorList>
    </citation>
    <scope>NUCLEOTIDE SEQUENCE [LARGE SCALE GENOMIC DNA]</scope>
    <source>
        <strain evidence="1 2">MMS20-SJTN17</strain>
    </source>
</reference>
<dbReference type="SUPFAM" id="SSF143081">
    <property type="entry name" value="BB1717-like"/>
    <property type="match status" value="1"/>
</dbReference>
<accession>A0ABS8KL78</accession>
<evidence type="ECO:0000313" key="2">
    <source>
        <dbReference type="Proteomes" id="UP001430614"/>
    </source>
</evidence>
<dbReference type="Proteomes" id="UP001430614">
    <property type="component" value="Unassembled WGS sequence"/>
</dbReference>
<proteinExistence type="predicted"/>
<dbReference type="Pfam" id="PF02586">
    <property type="entry name" value="SRAP"/>
    <property type="match status" value="1"/>
</dbReference>
<protein>
    <submittedName>
        <fullName evidence="1">SOS response-associated peptidase</fullName>
    </submittedName>
</protein>
<gene>
    <name evidence="1" type="ORF">LJ655_25265</name>
</gene>
<comment type="caution">
    <text evidence="1">The sequence shown here is derived from an EMBL/GenBank/DDBJ whole genome shotgun (WGS) entry which is preliminary data.</text>
</comment>
<dbReference type="EMBL" id="JAJITC010000017">
    <property type="protein sequence ID" value="MCC8405147.1"/>
    <property type="molecule type" value="Genomic_DNA"/>
</dbReference>
<dbReference type="InterPro" id="IPR003738">
    <property type="entry name" value="SRAP"/>
</dbReference>
<name>A0ABS8KL78_9BURK</name>
<evidence type="ECO:0000313" key="1">
    <source>
        <dbReference type="EMBL" id="MCC8405147.1"/>
    </source>
</evidence>
<organism evidence="1 2">
    <name type="scientific">Paraburkholderia translucens</name>
    <dbReference type="NCBI Taxonomy" id="2886945"/>
    <lineage>
        <taxon>Bacteria</taxon>
        <taxon>Pseudomonadati</taxon>
        <taxon>Pseudomonadota</taxon>
        <taxon>Betaproteobacteria</taxon>
        <taxon>Burkholderiales</taxon>
        <taxon>Burkholderiaceae</taxon>
        <taxon>Paraburkholderia</taxon>
    </lineage>
</organism>
<sequence length="129" mass="14807">MCTNFAAARSDQLLKHLGIEPPDSPWRDEVDKGYPAPIIRRVEGRDRADLATFGIVPRRHIPEGVNPFDTMNARSETLGEKRSFSGAWKELQLTLIPCEAIYEPNYESRKAVRWRDRRDRSGALSQARR</sequence>
<dbReference type="RefSeq" id="WP_230563928.1">
    <property type="nucleotide sequence ID" value="NZ_JAJITC010000017.1"/>
</dbReference>
<dbReference type="Gene3D" id="3.90.1680.10">
    <property type="entry name" value="SOS response associated peptidase-like"/>
    <property type="match status" value="1"/>
</dbReference>
<keyword evidence="2" id="KW-1185">Reference proteome</keyword>